<feature type="compositionally biased region" description="Polar residues" evidence="2">
    <location>
        <begin position="85"/>
        <end position="109"/>
    </location>
</feature>
<keyword evidence="1" id="KW-0175">Coiled coil</keyword>
<evidence type="ECO:0000256" key="2">
    <source>
        <dbReference type="SAM" id="MobiDB-lite"/>
    </source>
</evidence>
<protein>
    <recommendedName>
        <fullName evidence="3">Transposase (putative) gypsy type domain-containing protein</fullName>
    </recommendedName>
</protein>
<sequence>MTGDGILKDTPLSSPTREPSPVRVIDTTTLNRVRIYTSVGAEVIYGGLLFTPYQDPFANVALKQEANDDIFRKIDDYPADPVAPISTSASQELPASSSNQSTKPSAEGAVSQSADSQLWDFKEYFSIPDDVGIRVPIEGESIMEPIVNKDDTEGAFCPGWTLLFLEAFSFGLRLPFSIFVNDLLEHINKMLGQVHPIGWLNITIFQVACKLARIQETVPLFASLFTAKHRPFDTFLATKGGGRLSKNFLPGPRPNKVHKNRFNGQWFFIRGGRGRRVPIQWTSLKAVGSLYVRDSSFIKSQVQVLREAIPVKPSWKAYCEESALLMEGLIHDKMYNSRTILPLLAKSRTYSKKGKGKSVAMGEDSSLHSYIVRYMKDPYTLLMAYLLKKATYMEAFHAVHPLLSIEEGRKHLSSDPMDVFALLSMPIYACRELMKEVWYEKTHAKLEATQVSLKERDEELNSYKEALSAEEVKYQNLQEEKLKLEAELVKR</sequence>
<dbReference type="Proteomes" id="UP001454036">
    <property type="component" value="Unassembled WGS sequence"/>
</dbReference>
<gene>
    <name evidence="4" type="ORF">LIER_37702</name>
</gene>
<evidence type="ECO:0000256" key="1">
    <source>
        <dbReference type="SAM" id="Coils"/>
    </source>
</evidence>
<dbReference type="EMBL" id="BAABME010018374">
    <property type="protein sequence ID" value="GAA0153590.1"/>
    <property type="molecule type" value="Genomic_DNA"/>
</dbReference>
<evidence type="ECO:0000313" key="4">
    <source>
        <dbReference type="EMBL" id="GAA0153590.1"/>
    </source>
</evidence>
<dbReference type="InterPro" id="IPR007321">
    <property type="entry name" value="Transposase_28"/>
</dbReference>
<evidence type="ECO:0000313" key="5">
    <source>
        <dbReference type="Proteomes" id="UP001454036"/>
    </source>
</evidence>
<evidence type="ECO:0000259" key="3">
    <source>
        <dbReference type="Pfam" id="PF04195"/>
    </source>
</evidence>
<feature type="coiled-coil region" evidence="1">
    <location>
        <begin position="453"/>
        <end position="487"/>
    </location>
</feature>
<feature type="region of interest" description="Disordered" evidence="2">
    <location>
        <begin position="83"/>
        <end position="109"/>
    </location>
</feature>
<accession>A0AAV3PTC9</accession>
<organism evidence="4 5">
    <name type="scientific">Lithospermum erythrorhizon</name>
    <name type="common">Purple gromwell</name>
    <name type="synonym">Lithospermum officinale var. erythrorhizon</name>
    <dbReference type="NCBI Taxonomy" id="34254"/>
    <lineage>
        <taxon>Eukaryota</taxon>
        <taxon>Viridiplantae</taxon>
        <taxon>Streptophyta</taxon>
        <taxon>Embryophyta</taxon>
        <taxon>Tracheophyta</taxon>
        <taxon>Spermatophyta</taxon>
        <taxon>Magnoliopsida</taxon>
        <taxon>eudicotyledons</taxon>
        <taxon>Gunneridae</taxon>
        <taxon>Pentapetalae</taxon>
        <taxon>asterids</taxon>
        <taxon>lamiids</taxon>
        <taxon>Boraginales</taxon>
        <taxon>Boraginaceae</taxon>
        <taxon>Boraginoideae</taxon>
        <taxon>Lithospermeae</taxon>
        <taxon>Lithospermum</taxon>
    </lineage>
</organism>
<reference evidence="4 5" key="1">
    <citation type="submission" date="2024-01" db="EMBL/GenBank/DDBJ databases">
        <title>The complete chloroplast genome sequence of Lithospermum erythrorhizon: insights into the phylogenetic relationship among Boraginaceae species and the maternal lineages of purple gromwells.</title>
        <authorList>
            <person name="Okada T."/>
            <person name="Watanabe K."/>
        </authorList>
    </citation>
    <scope>NUCLEOTIDE SEQUENCE [LARGE SCALE GENOMIC DNA]</scope>
</reference>
<dbReference type="AlphaFoldDB" id="A0AAV3PTC9"/>
<comment type="caution">
    <text evidence="4">The sequence shown here is derived from an EMBL/GenBank/DDBJ whole genome shotgun (WGS) entry which is preliminary data.</text>
</comment>
<feature type="region of interest" description="Disordered" evidence="2">
    <location>
        <begin position="1"/>
        <end position="21"/>
    </location>
</feature>
<proteinExistence type="predicted"/>
<feature type="domain" description="Transposase (putative) gypsy type" evidence="3">
    <location>
        <begin position="164"/>
        <end position="228"/>
    </location>
</feature>
<name>A0AAV3PTC9_LITER</name>
<keyword evidence="5" id="KW-1185">Reference proteome</keyword>
<dbReference type="Pfam" id="PF04195">
    <property type="entry name" value="Transposase_28"/>
    <property type="match status" value="1"/>
</dbReference>